<comment type="catalytic activity">
    <reaction evidence="8 9">
        <text>GTP + H2O = GDP + phosphate + H(+)</text>
        <dbReference type="Rhea" id="RHEA:19669"/>
        <dbReference type="ChEBI" id="CHEBI:15377"/>
        <dbReference type="ChEBI" id="CHEBI:15378"/>
        <dbReference type="ChEBI" id="CHEBI:37565"/>
        <dbReference type="ChEBI" id="CHEBI:43474"/>
        <dbReference type="ChEBI" id="CHEBI:58189"/>
        <dbReference type="EC" id="3.6.5.4"/>
    </reaction>
</comment>
<evidence type="ECO:0000256" key="3">
    <source>
        <dbReference type="ARBA" id="ARBA00022801"/>
    </source>
</evidence>
<name>A0A5S9IU02_UABAM</name>
<dbReference type="InterPro" id="IPR036891">
    <property type="entry name" value="Signal_recog_part_SRP54_M_sf"/>
</dbReference>
<keyword evidence="7 9" id="KW-0687">Ribonucleoprotein</keyword>
<dbReference type="SUPFAM" id="SSF52540">
    <property type="entry name" value="P-loop containing nucleoside triphosphate hydrolases"/>
    <property type="match status" value="1"/>
</dbReference>
<dbReference type="HAMAP" id="MF_00306">
    <property type="entry name" value="SRP54"/>
    <property type="match status" value="1"/>
</dbReference>
<dbReference type="Gene3D" id="1.10.260.30">
    <property type="entry name" value="Signal recognition particle, SRP54 subunit, M-domain"/>
    <property type="match status" value="1"/>
</dbReference>
<evidence type="ECO:0000256" key="11">
    <source>
        <dbReference type="SAM" id="Phobius"/>
    </source>
</evidence>
<dbReference type="RefSeq" id="WP_151971749.1">
    <property type="nucleotide sequence ID" value="NZ_AP019860.1"/>
</dbReference>
<keyword evidence="9" id="KW-0963">Cytoplasm</keyword>
<dbReference type="AlphaFoldDB" id="A0A5S9IU02"/>
<dbReference type="KEGG" id="uam:UABAM_06162"/>
<dbReference type="GO" id="GO:0006614">
    <property type="term" value="P:SRP-dependent cotranslational protein targeting to membrane"/>
    <property type="evidence" value="ECO:0007669"/>
    <property type="project" value="InterPro"/>
</dbReference>
<keyword evidence="14" id="KW-1185">Reference proteome</keyword>
<dbReference type="Pfam" id="PF02978">
    <property type="entry name" value="SRP_SPB"/>
    <property type="match status" value="1"/>
</dbReference>
<evidence type="ECO:0000313" key="14">
    <source>
        <dbReference type="Proteomes" id="UP000326354"/>
    </source>
</evidence>
<comment type="domain">
    <text evidence="9">Composed of three domains: the N-terminal N domain, which is responsible for interactions with the ribosome, the central G domain, which binds GTP, and the C-terminal M domain, which binds the RNA and the signal sequence of the RNC.</text>
</comment>
<feature type="transmembrane region" description="Helical" evidence="11">
    <location>
        <begin position="443"/>
        <end position="468"/>
    </location>
</feature>
<reference evidence="13 14" key="1">
    <citation type="submission" date="2019-08" db="EMBL/GenBank/DDBJ databases">
        <title>Complete genome sequence of Candidatus Uab amorphum.</title>
        <authorList>
            <person name="Shiratori T."/>
            <person name="Suzuki S."/>
            <person name="Kakizawa Y."/>
            <person name="Ishida K."/>
        </authorList>
    </citation>
    <scope>NUCLEOTIDE SEQUENCE [LARGE SCALE GENOMIC DNA]</scope>
    <source>
        <strain evidence="13 14">SRT547</strain>
    </source>
</reference>
<evidence type="ECO:0000256" key="5">
    <source>
        <dbReference type="ARBA" id="ARBA00023134"/>
    </source>
</evidence>
<dbReference type="PROSITE" id="PS00300">
    <property type="entry name" value="SRP54"/>
    <property type="match status" value="1"/>
</dbReference>
<feature type="region of interest" description="Disordered" evidence="10">
    <location>
        <begin position="462"/>
        <end position="482"/>
    </location>
</feature>
<dbReference type="InterPro" id="IPR027417">
    <property type="entry name" value="P-loop_NTPase"/>
</dbReference>
<dbReference type="InterPro" id="IPR004780">
    <property type="entry name" value="SRP"/>
</dbReference>
<keyword evidence="3 9" id="KW-0378">Hydrolase</keyword>
<dbReference type="SMART" id="SM00382">
    <property type="entry name" value="AAA"/>
    <property type="match status" value="1"/>
</dbReference>
<comment type="function">
    <text evidence="9">Involved in targeting and insertion of nascent membrane proteins into the cytoplasmic membrane. Binds to the hydrophobic signal sequence of the ribosome-nascent chain (RNC) as it emerges from the ribosomes. The SRP-RNC complex is then targeted to the cytoplasmic membrane where it interacts with the SRP receptor FtsY.</text>
</comment>
<dbReference type="SMART" id="SM00963">
    <property type="entry name" value="SRP54_N"/>
    <property type="match status" value="1"/>
</dbReference>
<dbReference type="InterPro" id="IPR004125">
    <property type="entry name" value="Signal_recog_particle_SRP54_M"/>
</dbReference>
<evidence type="ECO:0000256" key="4">
    <source>
        <dbReference type="ARBA" id="ARBA00022884"/>
    </source>
</evidence>
<dbReference type="Proteomes" id="UP000326354">
    <property type="component" value="Chromosome"/>
</dbReference>
<keyword evidence="5 9" id="KW-0342">GTP-binding</keyword>
<dbReference type="InterPro" id="IPR022941">
    <property type="entry name" value="SRP54"/>
</dbReference>
<dbReference type="CDD" id="cd18539">
    <property type="entry name" value="SRP_G"/>
    <property type="match status" value="1"/>
</dbReference>
<dbReference type="GO" id="GO:0003924">
    <property type="term" value="F:GTPase activity"/>
    <property type="evidence" value="ECO:0007669"/>
    <property type="project" value="UniProtKB-UniRule"/>
</dbReference>
<comment type="similarity">
    <text evidence="1 9">Belongs to the GTP-binding SRP family. SRP54 subfamily.</text>
</comment>
<comment type="subunit">
    <text evidence="9">Part of the signal recognition particle protein translocation system, which is composed of SRP and FtsY.</text>
</comment>
<feature type="binding site" evidence="9">
    <location>
        <begin position="258"/>
        <end position="261"/>
    </location>
    <ligand>
        <name>GTP</name>
        <dbReference type="ChEBI" id="CHEBI:37565"/>
    </ligand>
</feature>
<evidence type="ECO:0000256" key="10">
    <source>
        <dbReference type="SAM" id="MobiDB-lite"/>
    </source>
</evidence>
<evidence type="ECO:0000256" key="9">
    <source>
        <dbReference type="HAMAP-Rule" id="MF_00306"/>
    </source>
</evidence>
<keyword evidence="11" id="KW-0812">Transmembrane</keyword>
<evidence type="ECO:0000259" key="12">
    <source>
        <dbReference type="PROSITE" id="PS00300"/>
    </source>
</evidence>
<dbReference type="PANTHER" id="PTHR11564:SF5">
    <property type="entry name" value="SIGNAL RECOGNITION PARTICLE SUBUNIT SRP54"/>
    <property type="match status" value="1"/>
</dbReference>
<comment type="subcellular location">
    <subcellularLocation>
        <location evidence="9">Cytoplasm</location>
    </subcellularLocation>
    <text evidence="9">The SRP-RNC complex is targeted to the cytoplasmic membrane.</text>
</comment>
<dbReference type="Gene3D" id="1.20.120.140">
    <property type="entry name" value="Signal recognition particle SRP54, nucleotide-binding domain"/>
    <property type="match status" value="1"/>
</dbReference>
<dbReference type="InterPro" id="IPR013822">
    <property type="entry name" value="Signal_recog_particl_SRP54_hlx"/>
</dbReference>
<evidence type="ECO:0000256" key="2">
    <source>
        <dbReference type="ARBA" id="ARBA00022741"/>
    </source>
</evidence>
<dbReference type="GO" id="GO:0008312">
    <property type="term" value="F:7S RNA binding"/>
    <property type="evidence" value="ECO:0007669"/>
    <property type="project" value="InterPro"/>
</dbReference>
<dbReference type="InterPro" id="IPR003593">
    <property type="entry name" value="AAA+_ATPase"/>
</dbReference>
<dbReference type="Pfam" id="PF02881">
    <property type="entry name" value="SRP54_N"/>
    <property type="match status" value="1"/>
</dbReference>
<gene>
    <name evidence="9" type="primary">ffh</name>
    <name evidence="13" type="ORF">UABAM_06162</name>
</gene>
<sequence>MFKTLSNKFYDIKNNFFSSGKINEKNIQDGIKAIEEALINADVNFRVVKGLVKRVKEKALGEELIKSVKPGDQFVQIVHYELVELMKSDDEERLPITKDLTVIMMVGLQGSGKTTTCGKLARYLIKKGHRPLLVAADTQRPAAIEQLKVLGKTLGEQISEERGEDFEVPVYSAPQDPPPKICKDAIPIAKENNNDIVILDTAGRLHIDDALMDELLSIRKKTKPDHVFFVMDSMTGQNAFDSAKIFNEQINIDGVVLTKLDSDAKGGAALSIKEVTGKPVKFVGVGEKLDALEEFHADRMANRILGMGDIVTLVDKAEQLMDEEKAEEMYQKMVDASFTMHDLLDQFQMIKKMGNLRDLMGMLPGGLGVQMQNVDIDESIFSRIEAIIHSMTPQERDMPDIINGSRKLRISKGSGTKVQEVNQLLNQFREMRKMMQNMSKSGMFGNMMSGMGGGLGGLGGMMPGMGGAKQRSRRKKKKRKKK</sequence>
<feature type="domain" description="SRP54-type proteins GTP-binding" evidence="12">
    <location>
        <begin position="279"/>
        <end position="292"/>
    </location>
</feature>
<dbReference type="NCBIfam" id="TIGR00959">
    <property type="entry name" value="ffh"/>
    <property type="match status" value="1"/>
</dbReference>
<dbReference type="GO" id="GO:0048500">
    <property type="term" value="C:signal recognition particle"/>
    <property type="evidence" value="ECO:0007669"/>
    <property type="project" value="UniProtKB-UniRule"/>
</dbReference>
<dbReference type="InterPro" id="IPR042101">
    <property type="entry name" value="SRP54_N_sf"/>
</dbReference>
<evidence type="ECO:0000256" key="8">
    <source>
        <dbReference type="ARBA" id="ARBA00048027"/>
    </source>
</evidence>
<keyword evidence="4 9" id="KW-0694">RNA-binding</keyword>
<dbReference type="Gene3D" id="3.40.50.300">
    <property type="entry name" value="P-loop containing nucleotide triphosphate hydrolases"/>
    <property type="match status" value="1"/>
</dbReference>
<keyword evidence="2 9" id="KW-0547">Nucleotide-binding</keyword>
<dbReference type="OrthoDB" id="9804720at2"/>
<dbReference type="SUPFAM" id="SSF47446">
    <property type="entry name" value="Signal peptide-binding domain"/>
    <property type="match status" value="1"/>
</dbReference>
<dbReference type="GO" id="GO:0005525">
    <property type="term" value="F:GTP binding"/>
    <property type="evidence" value="ECO:0007669"/>
    <property type="project" value="UniProtKB-UniRule"/>
</dbReference>
<dbReference type="Pfam" id="PF00448">
    <property type="entry name" value="SRP54"/>
    <property type="match status" value="1"/>
</dbReference>
<evidence type="ECO:0000256" key="7">
    <source>
        <dbReference type="ARBA" id="ARBA00023274"/>
    </source>
</evidence>
<accession>A0A5S9IU02</accession>
<feature type="binding site" evidence="9">
    <location>
        <begin position="200"/>
        <end position="204"/>
    </location>
    <ligand>
        <name>GTP</name>
        <dbReference type="ChEBI" id="CHEBI:37565"/>
    </ligand>
</feature>
<dbReference type="EC" id="3.6.5.4" evidence="9"/>
<protein>
    <recommendedName>
        <fullName evidence="9">Signal recognition particle protein</fullName>
        <ecNumber evidence="9">3.6.5.4</ecNumber>
    </recommendedName>
    <alternativeName>
        <fullName evidence="9">Fifty-four homolog</fullName>
    </alternativeName>
</protein>
<keyword evidence="6 9" id="KW-0733">Signal recognition particle</keyword>
<dbReference type="InterPro" id="IPR000897">
    <property type="entry name" value="SRP54_GTPase_dom"/>
</dbReference>
<dbReference type="PANTHER" id="PTHR11564">
    <property type="entry name" value="SIGNAL RECOGNITION PARTICLE 54K PROTEIN SRP54"/>
    <property type="match status" value="1"/>
</dbReference>
<keyword evidence="11" id="KW-0472">Membrane</keyword>
<feature type="compositionally biased region" description="Basic residues" evidence="10">
    <location>
        <begin position="470"/>
        <end position="482"/>
    </location>
</feature>
<dbReference type="SMART" id="SM00962">
    <property type="entry name" value="SRP54"/>
    <property type="match status" value="1"/>
</dbReference>
<dbReference type="EMBL" id="AP019860">
    <property type="protein sequence ID" value="BBM87747.1"/>
    <property type="molecule type" value="Genomic_DNA"/>
</dbReference>
<proteinExistence type="inferred from homology"/>
<evidence type="ECO:0000313" key="13">
    <source>
        <dbReference type="EMBL" id="BBM87747.1"/>
    </source>
</evidence>
<feature type="binding site" evidence="9">
    <location>
        <begin position="107"/>
        <end position="114"/>
    </location>
    <ligand>
        <name>GTP</name>
        <dbReference type="ChEBI" id="CHEBI:37565"/>
    </ligand>
</feature>
<organism evidence="13 14">
    <name type="scientific">Uabimicrobium amorphum</name>
    <dbReference type="NCBI Taxonomy" id="2596890"/>
    <lineage>
        <taxon>Bacteria</taxon>
        <taxon>Pseudomonadati</taxon>
        <taxon>Planctomycetota</taxon>
        <taxon>Candidatus Uabimicrobiia</taxon>
        <taxon>Candidatus Uabimicrobiales</taxon>
        <taxon>Candidatus Uabimicrobiaceae</taxon>
        <taxon>Candidatus Uabimicrobium</taxon>
    </lineage>
</organism>
<evidence type="ECO:0000256" key="1">
    <source>
        <dbReference type="ARBA" id="ARBA00005450"/>
    </source>
</evidence>
<keyword evidence="11" id="KW-1133">Transmembrane helix</keyword>
<evidence type="ECO:0000256" key="6">
    <source>
        <dbReference type="ARBA" id="ARBA00023135"/>
    </source>
</evidence>